<dbReference type="Proteomes" id="UP001595557">
    <property type="component" value="Unassembled WGS sequence"/>
</dbReference>
<dbReference type="EMBL" id="JBHRTE010000004">
    <property type="protein sequence ID" value="MFC3166640.1"/>
    <property type="molecule type" value="Genomic_DNA"/>
</dbReference>
<name>A0ABV7IBA6_9RHOB</name>
<protein>
    <submittedName>
        <fullName evidence="1">Abi family protein</fullName>
    </submittedName>
</protein>
<organism evidence="1 2">
    <name type="scientific">Paracoccus fontiphilus</name>
    <dbReference type="NCBI Taxonomy" id="1815556"/>
    <lineage>
        <taxon>Bacteria</taxon>
        <taxon>Pseudomonadati</taxon>
        <taxon>Pseudomonadota</taxon>
        <taxon>Alphaproteobacteria</taxon>
        <taxon>Rhodobacterales</taxon>
        <taxon>Paracoccaceae</taxon>
        <taxon>Paracoccus</taxon>
    </lineage>
</organism>
<gene>
    <name evidence="1" type="ORF">ACFOD7_01075</name>
</gene>
<evidence type="ECO:0000313" key="2">
    <source>
        <dbReference type="Proteomes" id="UP001595557"/>
    </source>
</evidence>
<dbReference type="RefSeq" id="WP_377706569.1">
    <property type="nucleotide sequence ID" value="NZ_JBHRTE010000004.1"/>
</dbReference>
<evidence type="ECO:0000313" key="1">
    <source>
        <dbReference type="EMBL" id="MFC3166640.1"/>
    </source>
</evidence>
<dbReference type="InterPro" id="IPR011664">
    <property type="entry name" value="Abi_system_AbiD/AbiF-like"/>
</dbReference>
<dbReference type="Pfam" id="PF07751">
    <property type="entry name" value="Abi_2"/>
    <property type="match status" value="1"/>
</dbReference>
<keyword evidence="2" id="KW-1185">Reference proteome</keyword>
<comment type="caution">
    <text evidence="1">The sequence shown here is derived from an EMBL/GenBank/DDBJ whole genome shotgun (WGS) entry which is preliminary data.</text>
</comment>
<accession>A0ABV7IBA6</accession>
<sequence>MEFGKLPTLTGDQVALLRQRGMLVRNTYEAETWLETVGYYRLSAYWLPFELPPPPGQTRSKRFAEGTSFDQVIERYVFDRKLRLLLLEAIERVEIHVRSRWTYHLAHAHGAHAHLRASAFRGARVHTELLAKLARSAEKSDETFIAHYRTKYTDPYLPPLWAVTELMTFGELSRWVQITRDLPIKAAVTRDLGLPTVEITDGVLQALSYVRNICAHHSRLWNKRLVKRVPRVKRWGRDMVLDTSTGQAQPDNRLYNVMVALLHLLDSQRTDSTWRSRLIDLLGTVSDLELRAMGFPEDWQERSVWGGP</sequence>
<reference evidence="2" key="1">
    <citation type="journal article" date="2019" name="Int. J. Syst. Evol. Microbiol.">
        <title>The Global Catalogue of Microorganisms (GCM) 10K type strain sequencing project: providing services to taxonomists for standard genome sequencing and annotation.</title>
        <authorList>
            <consortium name="The Broad Institute Genomics Platform"/>
            <consortium name="The Broad Institute Genome Sequencing Center for Infectious Disease"/>
            <person name="Wu L."/>
            <person name="Ma J."/>
        </authorList>
    </citation>
    <scope>NUCLEOTIDE SEQUENCE [LARGE SCALE GENOMIC DNA]</scope>
    <source>
        <strain evidence="2">KCTC 52239</strain>
    </source>
</reference>
<proteinExistence type="predicted"/>